<sequence>MNTHFNTTSFKAFAFGIGATLALAMSFTHLQAQRDLRASIVTLEPVVITAKRADLIKQLPTVYVTGRRAAQPGDAQFASAQIACAIQLC</sequence>
<dbReference type="Proteomes" id="UP001064933">
    <property type="component" value="Chromosome"/>
</dbReference>
<dbReference type="RefSeq" id="WP_261757940.1">
    <property type="nucleotide sequence ID" value="NZ_CP104562.2"/>
</dbReference>
<dbReference type="EMBL" id="CP104562">
    <property type="protein sequence ID" value="UXH78164.1"/>
    <property type="molecule type" value="Genomic_DNA"/>
</dbReference>
<protein>
    <recommendedName>
        <fullName evidence="4">TonB-dependent receptor plug domain-containing protein</fullName>
    </recommendedName>
</protein>
<name>A0ABY6AYB0_9BURK</name>
<proteinExistence type="predicted"/>
<accession>A0ABY6AYB0</accession>
<keyword evidence="3" id="KW-1185">Reference proteome</keyword>
<reference evidence="2" key="1">
    <citation type="submission" date="2022-10" db="EMBL/GenBank/DDBJ databases">
        <title>Characterization and whole genome sequencing of a new Roseateles species, isolated from fresh water.</title>
        <authorList>
            <person name="Guliayeva D.Y."/>
            <person name="Akhremchuk A.E."/>
            <person name="Sikolenko M.A."/>
            <person name="Valentovich L.N."/>
            <person name="Sidarenka A.V."/>
        </authorList>
    </citation>
    <scope>NUCLEOTIDE SEQUENCE</scope>
    <source>
        <strain evidence="2">BIM B-1768</strain>
    </source>
</reference>
<gene>
    <name evidence="2" type="ORF">N4261_24970</name>
</gene>
<evidence type="ECO:0000256" key="1">
    <source>
        <dbReference type="SAM" id="Phobius"/>
    </source>
</evidence>
<feature type="transmembrane region" description="Helical" evidence="1">
    <location>
        <begin position="12"/>
        <end position="30"/>
    </location>
</feature>
<evidence type="ECO:0008006" key="4">
    <source>
        <dbReference type="Google" id="ProtNLM"/>
    </source>
</evidence>
<keyword evidence="1" id="KW-1133">Transmembrane helix</keyword>
<evidence type="ECO:0000313" key="3">
    <source>
        <dbReference type="Proteomes" id="UP001064933"/>
    </source>
</evidence>
<keyword evidence="1" id="KW-0472">Membrane</keyword>
<evidence type="ECO:0000313" key="2">
    <source>
        <dbReference type="EMBL" id="UXH78164.1"/>
    </source>
</evidence>
<keyword evidence="1" id="KW-0812">Transmembrane</keyword>
<organism evidence="2 3">
    <name type="scientific">Roseateles amylovorans</name>
    <dbReference type="NCBI Taxonomy" id="2978473"/>
    <lineage>
        <taxon>Bacteria</taxon>
        <taxon>Pseudomonadati</taxon>
        <taxon>Pseudomonadota</taxon>
        <taxon>Betaproteobacteria</taxon>
        <taxon>Burkholderiales</taxon>
        <taxon>Sphaerotilaceae</taxon>
        <taxon>Roseateles</taxon>
    </lineage>
</organism>